<feature type="domain" description="DHFR" evidence="10">
    <location>
        <begin position="2"/>
        <end position="168"/>
    </location>
</feature>
<dbReference type="STRING" id="80876.SAMN05421779_105233"/>
<dbReference type="GO" id="GO:0046654">
    <property type="term" value="P:tetrahydrofolate biosynthetic process"/>
    <property type="evidence" value="ECO:0007669"/>
    <property type="project" value="UniProtKB-UniPathway"/>
</dbReference>
<dbReference type="Gene3D" id="3.40.430.10">
    <property type="entry name" value="Dihydrofolate Reductase, subunit A"/>
    <property type="match status" value="1"/>
</dbReference>
<comment type="similarity">
    <text evidence="2 8 9">Belongs to the dihydrofolate reductase family.</text>
</comment>
<evidence type="ECO:0000259" key="10">
    <source>
        <dbReference type="PROSITE" id="PS51330"/>
    </source>
</evidence>
<dbReference type="PANTHER" id="PTHR48069:SF3">
    <property type="entry name" value="DIHYDROFOLATE REDUCTASE"/>
    <property type="match status" value="1"/>
</dbReference>
<evidence type="ECO:0000256" key="9">
    <source>
        <dbReference type="RuleBase" id="RU004474"/>
    </source>
</evidence>
<dbReference type="InterPro" id="IPR024072">
    <property type="entry name" value="DHFR-like_dom_sf"/>
</dbReference>
<dbReference type="Pfam" id="PF00186">
    <property type="entry name" value="DHFR_1"/>
    <property type="match status" value="1"/>
</dbReference>
<keyword evidence="4 8" id="KW-0554">One-carbon metabolism</keyword>
<evidence type="ECO:0000256" key="3">
    <source>
        <dbReference type="ARBA" id="ARBA00012856"/>
    </source>
</evidence>
<dbReference type="InterPro" id="IPR012259">
    <property type="entry name" value="DHFR"/>
</dbReference>
<comment type="pathway">
    <text evidence="1 8">Cofactor biosynthesis; tetrahydrofolate biosynthesis; 5,6,7,8-tetrahydrofolate from 7,8-dihydrofolate: step 1/1.</text>
</comment>
<evidence type="ECO:0000256" key="4">
    <source>
        <dbReference type="ARBA" id="ARBA00022563"/>
    </source>
</evidence>
<name>A0A1N7NMW9_9PROT</name>
<evidence type="ECO:0000256" key="1">
    <source>
        <dbReference type="ARBA" id="ARBA00004903"/>
    </source>
</evidence>
<dbReference type="UniPathway" id="UPA00077">
    <property type="reaction ID" value="UER00158"/>
</dbReference>
<dbReference type="PROSITE" id="PS00075">
    <property type="entry name" value="DHFR_1"/>
    <property type="match status" value="1"/>
</dbReference>
<dbReference type="EMBL" id="FTOA01000005">
    <property type="protein sequence ID" value="SIS99529.1"/>
    <property type="molecule type" value="Genomic_DNA"/>
</dbReference>
<dbReference type="InterPro" id="IPR017925">
    <property type="entry name" value="DHFR_CS"/>
</dbReference>
<dbReference type="PIRSF" id="PIRSF000194">
    <property type="entry name" value="DHFR"/>
    <property type="match status" value="1"/>
</dbReference>
<keyword evidence="12" id="KW-1185">Reference proteome</keyword>
<dbReference type="GO" id="GO:0006730">
    <property type="term" value="P:one-carbon metabolic process"/>
    <property type="evidence" value="ECO:0007669"/>
    <property type="project" value="UniProtKB-KW"/>
</dbReference>
<sequence>MTLSLVVAVADNGVIGLNNSMPWHLPDDLRYFKQTTIGKAVVMGRKTYDSLGRPLPQRHNVVLTRSQSWTPAADHADRITIAYSLPHALELCRQHDPGQEVMIIGGADIFAMALPLADRLYLTEVHLDPAGDTYFPPFDRSEWHEISRQPGAPAENGRCTHEFVVLERRAV</sequence>
<comment type="function">
    <text evidence="7 8">Key enzyme in folate metabolism. Catalyzes an essential reaction for de novo glycine and purine synthesis, and for DNA precursor synthesis.</text>
</comment>
<evidence type="ECO:0000256" key="5">
    <source>
        <dbReference type="ARBA" id="ARBA00022857"/>
    </source>
</evidence>
<dbReference type="GO" id="GO:0005829">
    <property type="term" value="C:cytosol"/>
    <property type="evidence" value="ECO:0007669"/>
    <property type="project" value="TreeGrafter"/>
</dbReference>
<keyword evidence="6 8" id="KW-0560">Oxidoreductase</keyword>
<proteinExistence type="inferred from homology"/>
<dbReference type="GO" id="GO:0046452">
    <property type="term" value="P:dihydrofolate metabolic process"/>
    <property type="evidence" value="ECO:0007669"/>
    <property type="project" value="TreeGrafter"/>
</dbReference>
<dbReference type="RefSeq" id="WP_076401146.1">
    <property type="nucleotide sequence ID" value="NZ_FTOA01000005.1"/>
</dbReference>
<accession>A0A1N7NMW9</accession>
<dbReference type="PROSITE" id="PS51330">
    <property type="entry name" value="DHFR_2"/>
    <property type="match status" value="1"/>
</dbReference>
<gene>
    <name evidence="11" type="ORF">SAMN05421779_105233</name>
</gene>
<dbReference type="FunFam" id="3.40.430.10:FF:000001">
    <property type="entry name" value="Dihydrofolate reductase"/>
    <property type="match status" value="1"/>
</dbReference>
<keyword evidence="5 8" id="KW-0521">NADP</keyword>
<dbReference type="CDD" id="cd00209">
    <property type="entry name" value="DHFR"/>
    <property type="match status" value="1"/>
</dbReference>
<dbReference type="PRINTS" id="PR00070">
    <property type="entry name" value="DHFR"/>
</dbReference>
<dbReference type="SUPFAM" id="SSF53597">
    <property type="entry name" value="Dihydrofolate reductase-like"/>
    <property type="match status" value="1"/>
</dbReference>
<comment type="catalytic activity">
    <reaction evidence="8">
        <text>(6S)-5,6,7,8-tetrahydrofolate + NADP(+) = 7,8-dihydrofolate + NADPH + H(+)</text>
        <dbReference type="Rhea" id="RHEA:15009"/>
        <dbReference type="ChEBI" id="CHEBI:15378"/>
        <dbReference type="ChEBI" id="CHEBI:57451"/>
        <dbReference type="ChEBI" id="CHEBI:57453"/>
        <dbReference type="ChEBI" id="CHEBI:57783"/>
        <dbReference type="ChEBI" id="CHEBI:58349"/>
        <dbReference type="EC" id="1.5.1.3"/>
    </reaction>
</comment>
<dbReference type="GO" id="GO:0004146">
    <property type="term" value="F:dihydrofolate reductase activity"/>
    <property type="evidence" value="ECO:0007669"/>
    <property type="project" value="UniProtKB-EC"/>
</dbReference>
<dbReference type="Proteomes" id="UP000185678">
    <property type="component" value="Unassembled WGS sequence"/>
</dbReference>
<organism evidence="11 12">
    <name type="scientific">Insolitispirillum peregrinum</name>
    <dbReference type="NCBI Taxonomy" id="80876"/>
    <lineage>
        <taxon>Bacteria</taxon>
        <taxon>Pseudomonadati</taxon>
        <taxon>Pseudomonadota</taxon>
        <taxon>Alphaproteobacteria</taxon>
        <taxon>Rhodospirillales</taxon>
        <taxon>Novispirillaceae</taxon>
        <taxon>Insolitispirillum</taxon>
    </lineage>
</organism>
<evidence type="ECO:0000256" key="6">
    <source>
        <dbReference type="ARBA" id="ARBA00023002"/>
    </source>
</evidence>
<evidence type="ECO:0000313" key="12">
    <source>
        <dbReference type="Proteomes" id="UP000185678"/>
    </source>
</evidence>
<evidence type="ECO:0000256" key="7">
    <source>
        <dbReference type="ARBA" id="ARBA00025067"/>
    </source>
</evidence>
<dbReference type="EC" id="1.5.1.3" evidence="3 8"/>
<dbReference type="PANTHER" id="PTHR48069">
    <property type="entry name" value="DIHYDROFOLATE REDUCTASE"/>
    <property type="match status" value="1"/>
</dbReference>
<dbReference type="InterPro" id="IPR001796">
    <property type="entry name" value="DHFR_dom"/>
</dbReference>
<reference evidence="11 12" key="1">
    <citation type="submission" date="2017-01" db="EMBL/GenBank/DDBJ databases">
        <authorList>
            <person name="Mah S.A."/>
            <person name="Swanson W.J."/>
            <person name="Moy G.W."/>
            <person name="Vacquier V.D."/>
        </authorList>
    </citation>
    <scope>NUCLEOTIDE SEQUENCE [LARGE SCALE GENOMIC DNA]</scope>
    <source>
        <strain evidence="11 12">DSM 11589</strain>
    </source>
</reference>
<dbReference type="AlphaFoldDB" id="A0A1N7NMW9"/>
<evidence type="ECO:0000313" key="11">
    <source>
        <dbReference type="EMBL" id="SIS99529.1"/>
    </source>
</evidence>
<dbReference type="OrthoDB" id="9804315at2"/>
<evidence type="ECO:0000256" key="2">
    <source>
        <dbReference type="ARBA" id="ARBA00009539"/>
    </source>
</evidence>
<evidence type="ECO:0000256" key="8">
    <source>
        <dbReference type="PIRNR" id="PIRNR000194"/>
    </source>
</evidence>
<dbReference type="GO" id="GO:0070401">
    <property type="term" value="F:NADP+ binding"/>
    <property type="evidence" value="ECO:0007669"/>
    <property type="project" value="UniProtKB-ARBA"/>
</dbReference>
<protein>
    <recommendedName>
        <fullName evidence="3 8">Dihydrofolate reductase</fullName>
        <ecNumber evidence="3 8">1.5.1.3</ecNumber>
    </recommendedName>
</protein>
<dbReference type="GO" id="GO:0046655">
    <property type="term" value="P:folic acid metabolic process"/>
    <property type="evidence" value="ECO:0007669"/>
    <property type="project" value="TreeGrafter"/>
</dbReference>